<dbReference type="GO" id="GO:0000160">
    <property type="term" value="P:phosphorelay signal transduction system"/>
    <property type="evidence" value="ECO:0007669"/>
    <property type="project" value="InterPro"/>
</dbReference>
<dbReference type="SUPFAM" id="SSF52172">
    <property type="entry name" value="CheY-like"/>
    <property type="match status" value="1"/>
</dbReference>
<name>A0A7W2EV92_9BURK</name>
<dbReference type="SMART" id="SM00448">
    <property type="entry name" value="REC"/>
    <property type="match status" value="1"/>
</dbReference>
<accession>A0A7W2EV92</accession>
<comment type="caution">
    <text evidence="1">Lacks conserved residue(s) required for the propagation of feature annotation.</text>
</comment>
<proteinExistence type="predicted"/>
<feature type="region of interest" description="Disordered" evidence="2">
    <location>
        <begin position="132"/>
        <end position="156"/>
    </location>
</feature>
<dbReference type="Pfam" id="PF00072">
    <property type="entry name" value="Response_reg"/>
    <property type="match status" value="1"/>
</dbReference>
<reference evidence="4 5" key="1">
    <citation type="submission" date="2020-07" db="EMBL/GenBank/DDBJ databases">
        <title>Novel species isolated from subtropical streams in China.</title>
        <authorList>
            <person name="Lu H."/>
        </authorList>
    </citation>
    <scope>NUCLEOTIDE SEQUENCE [LARGE SCALE GENOMIC DNA]</scope>
    <source>
        <strain evidence="4 5">LX20W</strain>
    </source>
</reference>
<evidence type="ECO:0000313" key="4">
    <source>
        <dbReference type="EMBL" id="MBA5639248.1"/>
    </source>
</evidence>
<gene>
    <name evidence="4" type="ORF">H3H37_19495</name>
</gene>
<dbReference type="RefSeq" id="WP_182165613.1">
    <property type="nucleotide sequence ID" value="NZ_JACEZT010000014.1"/>
</dbReference>
<sequence length="156" mass="16125">MLKAVIIDSSAVARGLLNTVLLDGGYDVVGQSHTCASGMALLLKHQPHIVCIAREQIEADTGVVREIKGSWPKTLIFMVSSEFDAATIQAAHAMGVNGFIVKPFKADTVLNTIRNTVIAMVKRQRAAMAAQQAAAAPADGGQPGDGAAGDASGAEV</sequence>
<dbReference type="Proteomes" id="UP000534388">
    <property type="component" value="Unassembled WGS sequence"/>
</dbReference>
<dbReference type="PROSITE" id="PS50110">
    <property type="entry name" value="RESPONSE_REGULATORY"/>
    <property type="match status" value="1"/>
</dbReference>
<dbReference type="InterPro" id="IPR001789">
    <property type="entry name" value="Sig_transdc_resp-reg_receiver"/>
</dbReference>
<organism evidence="4 5">
    <name type="scientific">Rugamonas brunnea</name>
    <dbReference type="NCBI Taxonomy" id="2758569"/>
    <lineage>
        <taxon>Bacteria</taxon>
        <taxon>Pseudomonadati</taxon>
        <taxon>Pseudomonadota</taxon>
        <taxon>Betaproteobacteria</taxon>
        <taxon>Burkholderiales</taxon>
        <taxon>Oxalobacteraceae</taxon>
        <taxon>Telluria group</taxon>
        <taxon>Rugamonas</taxon>
    </lineage>
</organism>
<keyword evidence="5" id="KW-1185">Reference proteome</keyword>
<evidence type="ECO:0000256" key="1">
    <source>
        <dbReference type="PROSITE-ProRule" id="PRU00169"/>
    </source>
</evidence>
<dbReference type="EMBL" id="JACEZT010000014">
    <property type="protein sequence ID" value="MBA5639248.1"/>
    <property type="molecule type" value="Genomic_DNA"/>
</dbReference>
<protein>
    <submittedName>
        <fullName evidence="4">Response regulator</fullName>
    </submittedName>
</protein>
<dbReference type="Gene3D" id="3.40.50.2300">
    <property type="match status" value="1"/>
</dbReference>
<evidence type="ECO:0000259" key="3">
    <source>
        <dbReference type="PROSITE" id="PS50110"/>
    </source>
</evidence>
<evidence type="ECO:0000256" key="2">
    <source>
        <dbReference type="SAM" id="MobiDB-lite"/>
    </source>
</evidence>
<evidence type="ECO:0000313" key="5">
    <source>
        <dbReference type="Proteomes" id="UP000534388"/>
    </source>
</evidence>
<dbReference type="InterPro" id="IPR011006">
    <property type="entry name" value="CheY-like_superfamily"/>
</dbReference>
<comment type="caution">
    <text evidence="4">The sequence shown here is derived from an EMBL/GenBank/DDBJ whole genome shotgun (WGS) entry which is preliminary data.</text>
</comment>
<feature type="domain" description="Response regulatory" evidence="3">
    <location>
        <begin position="3"/>
        <end position="117"/>
    </location>
</feature>
<dbReference type="AlphaFoldDB" id="A0A7W2EV92"/>